<feature type="compositionally biased region" description="Low complexity" evidence="2">
    <location>
        <begin position="15"/>
        <end position="29"/>
    </location>
</feature>
<keyword evidence="5" id="KW-1185">Reference proteome</keyword>
<dbReference type="Pfam" id="PF03767">
    <property type="entry name" value="Acid_phosphat_B"/>
    <property type="match status" value="1"/>
</dbReference>
<evidence type="ECO:0000313" key="4">
    <source>
        <dbReference type="EMBL" id="KAG0589917.1"/>
    </source>
</evidence>
<evidence type="ECO:0000256" key="3">
    <source>
        <dbReference type="SAM" id="Phobius"/>
    </source>
</evidence>
<dbReference type="InterPro" id="IPR023214">
    <property type="entry name" value="HAD_sf"/>
</dbReference>
<dbReference type="InterPro" id="IPR036412">
    <property type="entry name" value="HAD-like_sf"/>
</dbReference>
<accession>A0A8T0J307</accession>
<dbReference type="PANTHER" id="PTHR31284:SF10">
    <property type="entry name" value="ACID PHOSPHATASE-LIKE PROTEIN"/>
    <property type="match status" value="1"/>
</dbReference>
<protein>
    <recommendedName>
        <fullName evidence="6">Acid phosphatase</fullName>
    </recommendedName>
</protein>
<keyword evidence="3" id="KW-0472">Membrane</keyword>
<evidence type="ECO:0000313" key="5">
    <source>
        <dbReference type="Proteomes" id="UP000822688"/>
    </source>
</evidence>
<evidence type="ECO:0008006" key="6">
    <source>
        <dbReference type="Google" id="ProtNLM"/>
    </source>
</evidence>
<reference evidence="4" key="1">
    <citation type="submission" date="2020-06" db="EMBL/GenBank/DDBJ databases">
        <title>WGS assembly of Ceratodon purpureus strain R40.</title>
        <authorList>
            <person name="Carey S.B."/>
            <person name="Jenkins J."/>
            <person name="Shu S."/>
            <person name="Lovell J.T."/>
            <person name="Sreedasyam A."/>
            <person name="Maumus F."/>
            <person name="Tiley G.P."/>
            <person name="Fernandez-Pozo N."/>
            <person name="Barry K."/>
            <person name="Chen C."/>
            <person name="Wang M."/>
            <person name="Lipzen A."/>
            <person name="Daum C."/>
            <person name="Saski C.A."/>
            <person name="Payton A.C."/>
            <person name="Mcbreen J.C."/>
            <person name="Conrad R.E."/>
            <person name="Kollar L.M."/>
            <person name="Olsson S."/>
            <person name="Huttunen S."/>
            <person name="Landis J.B."/>
            <person name="Wickett N.J."/>
            <person name="Johnson M.G."/>
            <person name="Rensing S.A."/>
            <person name="Grimwood J."/>
            <person name="Schmutz J."/>
            <person name="Mcdaniel S.F."/>
        </authorList>
    </citation>
    <scope>NUCLEOTIDE SEQUENCE</scope>
    <source>
        <strain evidence="4">R40</strain>
    </source>
</reference>
<organism evidence="4 5">
    <name type="scientific">Ceratodon purpureus</name>
    <name type="common">Fire moss</name>
    <name type="synonym">Dicranum purpureum</name>
    <dbReference type="NCBI Taxonomy" id="3225"/>
    <lineage>
        <taxon>Eukaryota</taxon>
        <taxon>Viridiplantae</taxon>
        <taxon>Streptophyta</taxon>
        <taxon>Embryophyta</taxon>
        <taxon>Bryophyta</taxon>
        <taxon>Bryophytina</taxon>
        <taxon>Bryopsida</taxon>
        <taxon>Dicranidae</taxon>
        <taxon>Pseudoditrichales</taxon>
        <taxon>Ditrichaceae</taxon>
        <taxon>Ceratodon</taxon>
    </lineage>
</organism>
<name>A0A8T0J307_CERPU</name>
<dbReference type="Proteomes" id="UP000822688">
    <property type="component" value="Chromosome 1"/>
</dbReference>
<sequence>MVGAGDGPSDGGNTSSASASASDVLSSSSLPRSFSYGTDDGLEAGRQSLLGSRMNSTNSLLGSRRGSVYGSRYGFGNAYFEVDDLGVYLSSVAVTVLMACMATIGIILFTLVVTLAVMLGKCQKAPLPNTCASFTLNAEMNNLQGYLLPQECESFVANYVGSGQYHTDFTVAVEAARSYLTTIEAGDDGRDLVVLDIDETALSNMPYYIANHYGVDAWNETLWDDWVNNASAPALDAMLSLYTDLRAQNWSFAFITGRPESQREKTEQNLAAAGYSDWVTLVLRSPDEHTLTAVEYKSKYRKMLESDGYRIRSSMGDQWSDLSGGNAGDRTFKLPNPMYYIY</sequence>
<dbReference type="SUPFAM" id="SSF56784">
    <property type="entry name" value="HAD-like"/>
    <property type="match status" value="1"/>
</dbReference>
<dbReference type="InterPro" id="IPR005519">
    <property type="entry name" value="Acid_phosphat_B-like"/>
</dbReference>
<keyword evidence="1" id="KW-0732">Signal</keyword>
<dbReference type="AlphaFoldDB" id="A0A8T0J307"/>
<keyword evidence="3" id="KW-0812">Transmembrane</keyword>
<proteinExistence type="predicted"/>
<feature type="compositionally biased region" description="Gly residues" evidence="2">
    <location>
        <begin position="1"/>
        <end position="10"/>
    </location>
</feature>
<comment type="caution">
    <text evidence="4">The sequence shown here is derived from an EMBL/GenBank/DDBJ whole genome shotgun (WGS) entry which is preliminary data.</text>
</comment>
<feature type="transmembrane region" description="Helical" evidence="3">
    <location>
        <begin position="92"/>
        <end position="119"/>
    </location>
</feature>
<dbReference type="OrthoDB" id="59415at2759"/>
<dbReference type="EMBL" id="CM026421">
    <property type="protein sequence ID" value="KAG0589917.1"/>
    <property type="molecule type" value="Genomic_DNA"/>
</dbReference>
<keyword evidence="3" id="KW-1133">Transmembrane helix</keyword>
<dbReference type="Gene3D" id="3.40.50.1000">
    <property type="entry name" value="HAD superfamily/HAD-like"/>
    <property type="match status" value="1"/>
</dbReference>
<feature type="region of interest" description="Disordered" evidence="2">
    <location>
        <begin position="1"/>
        <end position="29"/>
    </location>
</feature>
<evidence type="ECO:0000256" key="1">
    <source>
        <dbReference type="ARBA" id="ARBA00022729"/>
    </source>
</evidence>
<dbReference type="CDD" id="cd07535">
    <property type="entry name" value="HAD_VSP"/>
    <property type="match status" value="1"/>
</dbReference>
<evidence type="ECO:0000256" key="2">
    <source>
        <dbReference type="SAM" id="MobiDB-lite"/>
    </source>
</evidence>
<dbReference type="PANTHER" id="PTHR31284">
    <property type="entry name" value="ACID PHOSPHATASE-LIKE PROTEIN"/>
    <property type="match status" value="1"/>
</dbReference>
<gene>
    <name evidence="4" type="ORF">KC19_1G057300</name>
</gene>